<feature type="domain" description="Glycosyl transferase family 1" evidence="2">
    <location>
        <begin position="178"/>
        <end position="347"/>
    </location>
</feature>
<dbReference type="InterPro" id="IPR050194">
    <property type="entry name" value="Glycosyltransferase_grp1"/>
</dbReference>
<dbReference type="Gene3D" id="3.40.50.2000">
    <property type="entry name" value="Glycogen Phosphorylase B"/>
    <property type="match status" value="2"/>
</dbReference>
<dbReference type="Pfam" id="PF13439">
    <property type="entry name" value="Glyco_transf_4"/>
    <property type="match status" value="1"/>
</dbReference>
<dbReference type="InterPro" id="IPR001296">
    <property type="entry name" value="Glyco_trans_1"/>
</dbReference>
<sequence>MKKTLLITLDYPPLIGGVANYYKNLLSCLPPDKIIVLDDAQHQLLALDKFIWPKWLQGLWSTFKLVRKEKIEHILVGQILPIGTIALVLKLLLGIPYTVMTHAMDVTLPFGEEGMPRKRWLIKNILRYAQHITTVSVYTRLHLEELGVSPQNISMIYPCPHICHDGRQNLDQEIALIEQKHQLSAKRILLSVCRLVERKGIDMVIYTMRELREKYPNLIYCIVGDGPDRVRLENIVQQEGLKNSVLFTGRVSDQELHAWYQRSEIFVMPARQLSNNDVEGFGIVFLEANSFGKPVIAGKSGGISDAVVDGKTGFLVDPTDILMLTKALDRLLSDKEKALALGRFGKERVEEFFQWKIQAKELEKILQ</sequence>
<proteinExistence type="predicted"/>
<dbReference type="PANTHER" id="PTHR45947:SF14">
    <property type="entry name" value="SLL1723 PROTEIN"/>
    <property type="match status" value="1"/>
</dbReference>
<evidence type="ECO:0000313" key="4">
    <source>
        <dbReference type="EMBL" id="OGY86048.1"/>
    </source>
</evidence>
<dbReference type="PANTHER" id="PTHR45947">
    <property type="entry name" value="SULFOQUINOVOSYL TRANSFERASE SQD2"/>
    <property type="match status" value="1"/>
</dbReference>
<keyword evidence="1" id="KW-1133">Transmembrane helix</keyword>
<dbReference type="Proteomes" id="UP000176420">
    <property type="component" value="Unassembled WGS sequence"/>
</dbReference>
<dbReference type="SUPFAM" id="SSF53756">
    <property type="entry name" value="UDP-Glycosyltransferase/glycogen phosphorylase"/>
    <property type="match status" value="1"/>
</dbReference>
<feature type="domain" description="Glycosyltransferase subfamily 4-like N-terminal" evidence="3">
    <location>
        <begin position="54"/>
        <end position="158"/>
    </location>
</feature>
<name>A0A1G2BA09_9BACT</name>
<dbReference type="InterPro" id="IPR028098">
    <property type="entry name" value="Glyco_trans_4-like_N"/>
</dbReference>
<gene>
    <name evidence="4" type="ORF">A2319_00565</name>
</gene>
<evidence type="ECO:0000259" key="3">
    <source>
        <dbReference type="Pfam" id="PF13439"/>
    </source>
</evidence>
<organism evidence="4 5">
    <name type="scientific">Candidatus Kerfeldbacteria bacterium RIFOXYB2_FULL_38_14</name>
    <dbReference type="NCBI Taxonomy" id="1798547"/>
    <lineage>
        <taxon>Bacteria</taxon>
        <taxon>Candidatus Kerfeldiibacteriota</taxon>
    </lineage>
</organism>
<feature type="transmembrane region" description="Helical" evidence="1">
    <location>
        <begin position="74"/>
        <end position="97"/>
    </location>
</feature>
<protein>
    <recommendedName>
        <fullName evidence="6">Glycosyl transferase family 1 domain-containing protein</fullName>
    </recommendedName>
</protein>
<dbReference type="CDD" id="cd03801">
    <property type="entry name" value="GT4_PimA-like"/>
    <property type="match status" value="1"/>
</dbReference>
<evidence type="ECO:0000259" key="2">
    <source>
        <dbReference type="Pfam" id="PF00534"/>
    </source>
</evidence>
<reference evidence="4 5" key="1">
    <citation type="journal article" date="2016" name="Nat. Commun.">
        <title>Thousands of microbial genomes shed light on interconnected biogeochemical processes in an aquifer system.</title>
        <authorList>
            <person name="Anantharaman K."/>
            <person name="Brown C.T."/>
            <person name="Hug L.A."/>
            <person name="Sharon I."/>
            <person name="Castelle C.J."/>
            <person name="Probst A.J."/>
            <person name="Thomas B.C."/>
            <person name="Singh A."/>
            <person name="Wilkins M.J."/>
            <person name="Karaoz U."/>
            <person name="Brodie E.L."/>
            <person name="Williams K.H."/>
            <person name="Hubbard S.S."/>
            <person name="Banfield J.F."/>
        </authorList>
    </citation>
    <scope>NUCLEOTIDE SEQUENCE [LARGE SCALE GENOMIC DNA]</scope>
</reference>
<comment type="caution">
    <text evidence="4">The sequence shown here is derived from an EMBL/GenBank/DDBJ whole genome shotgun (WGS) entry which is preliminary data.</text>
</comment>
<evidence type="ECO:0000313" key="5">
    <source>
        <dbReference type="Proteomes" id="UP000176420"/>
    </source>
</evidence>
<evidence type="ECO:0000256" key="1">
    <source>
        <dbReference type="SAM" id="Phobius"/>
    </source>
</evidence>
<keyword evidence="1" id="KW-0812">Transmembrane</keyword>
<keyword evidence="1" id="KW-0472">Membrane</keyword>
<dbReference type="GO" id="GO:0016757">
    <property type="term" value="F:glycosyltransferase activity"/>
    <property type="evidence" value="ECO:0007669"/>
    <property type="project" value="InterPro"/>
</dbReference>
<accession>A0A1G2BA09</accession>
<dbReference type="EMBL" id="MHKI01000026">
    <property type="protein sequence ID" value="OGY86048.1"/>
    <property type="molecule type" value="Genomic_DNA"/>
</dbReference>
<evidence type="ECO:0008006" key="6">
    <source>
        <dbReference type="Google" id="ProtNLM"/>
    </source>
</evidence>
<dbReference type="Pfam" id="PF00534">
    <property type="entry name" value="Glycos_transf_1"/>
    <property type="match status" value="1"/>
</dbReference>
<dbReference type="AlphaFoldDB" id="A0A1G2BA09"/>